<keyword evidence="2" id="KW-1185">Reference proteome</keyword>
<dbReference type="AlphaFoldDB" id="A0A397V4W1"/>
<evidence type="ECO:0000313" key="2">
    <source>
        <dbReference type="Proteomes" id="UP000266673"/>
    </source>
</evidence>
<name>A0A397V4W1_9GLOM</name>
<dbReference type="Proteomes" id="UP000266673">
    <property type="component" value="Unassembled WGS sequence"/>
</dbReference>
<accession>A0A397V4W1</accession>
<organism evidence="1 2">
    <name type="scientific">Gigaspora rosea</name>
    <dbReference type="NCBI Taxonomy" id="44941"/>
    <lineage>
        <taxon>Eukaryota</taxon>
        <taxon>Fungi</taxon>
        <taxon>Fungi incertae sedis</taxon>
        <taxon>Mucoromycota</taxon>
        <taxon>Glomeromycotina</taxon>
        <taxon>Glomeromycetes</taxon>
        <taxon>Diversisporales</taxon>
        <taxon>Gigasporaceae</taxon>
        <taxon>Gigaspora</taxon>
    </lineage>
</organism>
<dbReference type="EMBL" id="QKWP01000710">
    <property type="protein sequence ID" value="RIB15969.1"/>
    <property type="molecule type" value="Genomic_DNA"/>
</dbReference>
<protein>
    <submittedName>
        <fullName evidence="1">Uncharacterized protein</fullName>
    </submittedName>
</protein>
<evidence type="ECO:0000313" key="1">
    <source>
        <dbReference type="EMBL" id="RIB15969.1"/>
    </source>
</evidence>
<sequence>MADISSISFQNTKCGLTYDLAYKNASMRTFQHMKCSYFNISFENGGQCGWNCLSNDGPFDPDNDHFLSLLSLFGGILYTALMQ</sequence>
<proteinExistence type="predicted"/>
<reference evidence="1 2" key="1">
    <citation type="submission" date="2018-06" db="EMBL/GenBank/DDBJ databases">
        <title>Comparative genomics reveals the genomic features of Rhizophagus irregularis, R. cerebriforme, R. diaphanum and Gigaspora rosea, and their symbiotic lifestyle signature.</title>
        <authorList>
            <person name="Morin E."/>
            <person name="San Clemente H."/>
            <person name="Chen E.C.H."/>
            <person name="De La Providencia I."/>
            <person name="Hainaut M."/>
            <person name="Kuo A."/>
            <person name="Kohler A."/>
            <person name="Murat C."/>
            <person name="Tang N."/>
            <person name="Roy S."/>
            <person name="Loubradou J."/>
            <person name="Henrissat B."/>
            <person name="Grigoriev I.V."/>
            <person name="Corradi N."/>
            <person name="Roux C."/>
            <person name="Martin F.M."/>
        </authorList>
    </citation>
    <scope>NUCLEOTIDE SEQUENCE [LARGE SCALE GENOMIC DNA]</scope>
    <source>
        <strain evidence="1 2">DAOM 194757</strain>
    </source>
</reference>
<gene>
    <name evidence="1" type="ORF">C2G38_2191170</name>
</gene>
<comment type="caution">
    <text evidence="1">The sequence shown here is derived from an EMBL/GenBank/DDBJ whole genome shotgun (WGS) entry which is preliminary data.</text>
</comment>